<organism evidence="2 3">
    <name type="scientific">Desulfoplanes formicivorans</name>
    <dbReference type="NCBI Taxonomy" id="1592317"/>
    <lineage>
        <taxon>Bacteria</taxon>
        <taxon>Pseudomonadati</taxon>
        <taxon>Thermodesulfobacteriota</taxon>
        <taxon>Desulfovibrionia</taxon>
        <taxon>Desulfovibrionales</taxon>
        <taxon>Desulfoplanaceae</taxon>
        <taxon>Desulfoplanes</taxon>
    </lineage>
</organism>
<evidence type="ECO:0000313" key="2">
    <source>
        <dbReference type="EMBL" id="GAU08857.1"/>
    </source>
</evidence>
<dbReference type="InterPro" id="IPR029464">
    <property type="entry name" value="HSDR_N"/>
</dbReference>
<sequence length="180" mass="20341">MHETSLNQTIIDYISGDEIQDTTFEDLRQAIARILVEQRGYPKDRLRTKQRLAYVMDGQPFEKILDLIALDPQGKPILLVMFCPGGLVSYIRQYVAAARIFEGGPIPLLVVTDSREAKLVRCCDGEILKEGFHAFPTWGELVPLAAHHACEKPDPERMVREQRILYAMHDLSGPCCKGQC</sequence>
<gene>
    <name evidence="2" type="ORF">DPF_1574</name>
</gene>
<dbReference type="Proteomes" id="UP000095200">
    <property type="component" value="Unassembled WGS sequence"/>
</dbReference>
<name>A0A194AFK6_9BACT</name>
<protein>
    <recommendedName>
        <fullName evidence="1">Type I restriction enzyme R protein N-terminal domain-containing protein</fullName>
    </recommendedName>
</protein>
<evidence type="ECO:0000259" key="1">
    <source>
        <dbReference type="Pfam" id="PF13588"/>
    </source>
</evidence>
<feature type="domain" description="Type I restriction enzyme R protein N-terminal" evidence="1">
    <location>
        <begin position="25"/>
        <end position="122"/>
    </location>
</feature>
<dbReference type="Pfam" id="PF13588">
    <property type="entry name" value="HSDR_N_2"/>
    <property type="match status" value="1"/>
</dbReference>
<evidence type="ECO:0000313" key="3">
    <source>
        <dbReference type="Proteomes" id="UP000095200"/>
    </source>
</evidence>
<reference evidence="3" key="1">
    <citation type="submission" date="2016-06" db="EMBL/GenBank/DDBJ databases">
        <title>Draft genome sequence of Desulfoplanes formicivorans strain Pf12B.</title>
        <authorList>
            <person name="Watanabe M."/>
            <person name="Kojima H."/>
            <person name="Fukui M."/>
        </authorList>
    </citation>
    <scope>NUCLEOTIDE SEQUENCE [LARGE SCALE GENOMIC DNA]</scope>
    <source>
        <strain evidence="3">Pf12B</strain>
    </source>
</reference>
<proteinExistence type="predicted"/>
<keyword evidence="3" id="KW-1185">Reference proteome</keyword>
<dbReference type="EMBL" id="BDFE01000015">
    <property type="protein sequence ID" value="GAU08857.1"/>
    <property type="molecule type" value="Genomic_DNA"/>
</dbReference>
<dbReference type="AlphaFoldDB" id="A0A194AFK6"/>
<accession>A0A194AFK6</accession>
<dbReference type="STRING" id="1592317.DPF_1574"/>
<comment type="caution">
    <text evidence="2">The sequence shown here is derived from an EMBL/GenBank/DDBJ whole genome shotgun (WGS) entry which is preliminary data.</text>
</comment>